<dbReference type="RefSeq" id="WP_282840131.1">
    <property type="nucleotide sequence ID" value="NZ_JASCXW010000045.1"/>
</dbReference>
<dbReference type="SUPFAM" id="SSF55874">
    <property type="entry name" value="ATPase domain of HSP90 chaperone/DNA topoisomerase II/histidine kinase"/>
    <property type="match status" value="1"/>
</dbReference>
<accession>A0AAW6U6U1</accession>
<dbReference type="AlphaFoldDB" id="A0AAW6U6U1"/>
<protein>
    <recommendedName>
        <fullName evidence="3">ATP-binding protein</fullName>
    </recommendedName>
</protein>
<evidence type="ECO:0008006" key="3">
    <source>
        <dbReference type="Google" id="ProtNLM"/>
    </source>
</evidence>
<dbReference type="EMBL" id="JASCXW010000045">
    <property type="protein sequence ID" value="MDI6453683.1"/>
    <property type="molecule type" value="Genomic_DNA"/>
</dbReference>
<evidence type="ECO:0000313" key="1">
    <source>
        <dbReference type="EMBL" id="MDI6453683.1"/>
    </source>
</evidence>
<dbReference type="Proteomes" id="UP001431532">
    <property type="component" value="Unassembled WGS sequence"/>
</dbReference>
<sequence>MELNRIQVKNAYRKTRRDIRKVFSDNFLKIITEVVLNADDSYKRIESISLNNPVREIVVKLNRDKREISVLDNAEGMTSSQMLRIFGEYGGDFSGGDNTNNVRGLFGQGAADVMFNAAMSKKKAQIESIKDGEVAKCKFYFEDNKEIDSKVIYPRMREYRIKTGIVENGTLVTFGLSDNVKIPKEKDLKDKIEQFYMFRYLLSNPLRKIVFYDGKQQYSLSSKKYLIQEEKIILKNKKIILEYDGRKLTSFLTLYEKDSQFESKIIIRDDNFVVYDETFFNMDNLPGANLISGELVIPNIATLLRELLNSEEPKELLTDSRDGFDGREEFTKGMNAKVGKILEQEIEKNNSRRDVISVNLNNNKRFNDIMKKINNYYSELELSSIEGLNPGANPPNYGIKFARPTISITKGKTYDLKIYINASQISTSDIILISHKGSTFFTTDNSEITYKKEDIKDNNLVVKSVVIRSTKTTEEPIVLIAKCKEYSAQVLVSVIDEKIIYPKKGLEFLPKRKNIKPESKTDFKLYFDTDLIPIGSSIKIEKTYEMELIPESEILKISEEYLLTENIGAIKIKVQSGLYEERIQITAHYNDISASAILYVRISDRADEGNSGFLNKIELRFEDDFWQTSMMESKGILYINGKHIINRNIMGDLGQSDKNNPTFKKEQRKYLYELISIESAKRIIRELHNRGQLHVNNPESIYDQIQEHKTMIYMEIAEIG</sequence>
<evidence type="ECO:0000313" key="2">
    <source>
        <dbReference type="Proteomes" id="UP001431532"/>
    </source>
</evidence>
<name>A0AAW6U6U1_9MOLU</name>
<gene>
    <name evidence="1" type="ORF">QJ521_08910</name>
</gene>
<dbReference type="InterPro" id="IPR036890">
    <property type="entry name" value="HATPase_C_sf"/>
</dbReference>
<proteinExistence type="predicted"/>
<comment type="caution">
    <text evidence="1">The sequence shown here is derived from an EMBL/GenBank/DDBJ whole genome shotgun (WGS) entry which is preliminary data.</text>
</comment>
<reference evidence="1" key="1">
    <citation type="submission" date="2023-05" db="EMBL/GenBank/DDBJ databases">
        <title>Mariniplasma microaerophilum sp. nov., a novel anaerobic mollicute isolated from terrestrial mud volcano, Taman Peninsula, Russia.</title>
        <authorList>
            <person name="Khomyakova M.A."/>
            <person name="Merkel A.Y."/>
            <person name="Slobodkin A.I."/>
        </authorList>
    </citation>
    <scope>NUCLEOTIDE SEQUENCE</scope>
    <source>
        <strain evidence="1">M4Ah</strain>
    </source>
</reference>
<dbReference type="Gene3D" id="3.30.565.10">
    <property type="entry name" value="Histidine kinase-like ATPase, C-terminal domain"/>
    <property type="match status" value="1"/>
</dbReference>
<keyword evidence="2" id="KW-1185">Reference proteome</keyword>
<organism evidence="1 2">
    <name type="scientific">Peloplasma aerotolerans</name>
    <dbReference type="NCBI Taxonomy" id="3044389"/>
    <lineage>
        <taxon>Bacteria</taxon>
        <taxon>Bacillati</taxon>
        <taxon>Mycoplasmatota</taxon>
        <taxon>Mollicutes</taxon>
        <taxon>Acholeplasmatales</taxon>
        <taxon>Acholeplasmataceae</taxon>
        <taxon>Peloplasma</taxon>
    </lineage>
</organism>